<reference evidence="2 3" key="1">
    <citation type="submission" date="2016-12" db="EMBL/GenBank/DDBJ databases">
        <title>The new phylogeny of genus Mycobacterium.</title>
        <authorList>
            <person name="Tortoli E."/>
            <person name="Trovato A."/>
            <person name="Cirillo D.M."/>
        </authorList>
    </citation>
    <scope>NUCLEOTIDE SEQUENCE [LARGE SCALE GENOMIC DNA]</scope>
    <source>
        <strain evidence="2 3">DSM 44223</strain>
    </source>
</reference>
<dbReference type="GO" id="GO:0019120">
    <property type="term" value="F:hydrolase activity, acting on acid halide bonds, in C-halide compounds"/>
    <property type="evidence" value="ECO:0007669"/>
    <property type="project" value="InterPro"/>
</dbReference>
<proteinExistence type="predicted"/>
<dbReference type="Pfam" id="PF00702">
    <property type="entry name" value="Hydrolase"/>
    <property type="match status" value="1"/>
</dbReference>
<dbReference type="CDD" id="cd02588">
    <property type="entry name" value="HAD_L2-DEX"/>
    <property type="match status" value="1"/>
</dbReference>
<accession>A0A1X0J312</accession>
<dbReference type="RefSeq" id="WP_083117553.1">
    <property type="nucleotide sequence ID" value="NZ_JACKUO010000022.1"/>
</dbReference>
<dbReference type="SUPFAM" id="SSF56784">
    <property type="entry name" value="HAD-like"/>
    <property type="match status" value="1"/>
</dbReference>
<dbReference type="OrthoDB" id="3774052at2"/>
<sequence>MTASSAGARVIRVLAFDVFGTVVDWRSSIIGELERFGNSQGLQRDWGAFTDSWRGGYVPAMNLVRRGELPWTRLDDLHRRILDELLRDADIEANEDDVDHLNRAWHRLSPWPDAVEGLYRLKERFTITTLSNGNVSLLTDMAKHAGLPWDCVLSAEIFGHYKPDPEAYLGCAQILDVAPDEAMLVAAHPSDLRAARDAGLRTAYVDRPLEWGQPGRYRVPFEADEFDVTATDLLDLADKL</sequence>
<evidence type="ECO:0000256" key="1">
    <source>
        <dbReference type="ARBA" id="ARBA00022801"/>
    </source>
</evidence>
<dbReference type="Proteomes" id="UP000192534">
    <property type="component" value="Unassembled WGS sequence"/>
</dbReference>
<protein>
    <submittedName>
        <fullName evidence="2">Haloacid dehalogenase, type II</fullName>
    </submittedName>
</protein>
<evidence type="ECO:0000313" key="3">
    <source>
        <dbReference type="Proteomes" id="UP000192534"/>
    </source>
</evidence>
<organism evidence="2 3">
    <name type="scientific">Mycolicibacterium rhodesiae</name>
    <name type="common">Mycobacterium rhodesiae</name>
    <dbReference type="NCBI Taxonomy" id="36814"/>
    <lineage>
        <taxon>Bacteria</taxon>
        <taxon>Bacillati</taxon>
        <taxon>Actinomycetota</taxon>
        <taxon>Actinomycetes</taxon>
        <taxon>Mycobacteriales</taxon>
        <taxon>Mycobacteriaceae</taxon>
        <taxon>Mycolicibacterium</taxon>
    </lineage>
</organism>
<name>A0A1X0J312_MYCRH</name>
<evidence type="ECO:0000313" key="2">
    <source>
        <dbReference type="EMBL" id="ORB55853.1"/>
    </source>
</evidence>
<dbReference type="Gene3D" id="3.40.50.1000">
    <property type="entry name" value="HAD superfamily/HAD-like"/>
    <property type="match status" value="1"/>
</dbReference>
<keyword evidence="1" id="KW-0378">Hydrolase</keyword>
<dbReference type="NCBIfam" id="TIGR01428">
    <property type="entry name" value="HAD_type_II"/>
    <property type="match status" value="1"/>
</dbReference>
<dbReference type="Gene3D" id="1.10.150.750">
    <property type="match status" value="1"/>
</dbReference>
<dbReference type="InterPro" id="IPR006439">
    <property type="entry name" value="HAD-SF_hydro_IA"/>
</dbReference>
<dbReference type="InterPro" id="IPR006328">
    <property type="entry name" value="2-HAD"/>
</dbReference>
<dbReference type="NCBIfam" id="TIGR01493">
    <property type="entry name" value="HAD-SF-IA-v2"/>
    <property type="match status" value="1"/>
</dbReference>
<gene>
    <name evidence="2" type="ORF">BST42_05470</name>
</gene>
<comment type="caution">
    <text evidence="2">The sequence shown here is derived from an EMBL/GenBank/DDBJ whole genome shotgun (WGS) entry which is preliminary data.</text>
</comment>
<dbReference type="AlphaFoldDB" id="A0A1X0J312"/>
<dbReference type="EMBL" id="MVIH01000002">
    <property type="protein sequence ID" value="ORB55853.1"/>
    <property type="molecule type" value="Genomic_DNA"/>
</dbReference>
<dbReference type="InterPro" id="IPR036412">
    <property type="entry name" value="HAD-like_sf"/>
</dbReference>
<dbReference type="InterPro" id="IPR023214">
    <property type="entry name" value="HAD_sf"/>
</dbReference>
<dbReference type="InterPro" id="IPR051540">
    <property type="entry name" value="S-2-haloacid_dehalogenase"/>
</dbReference>
<dbReference type="PANTHER" id="PTHR43316">
    <property type="entry name" value="HYDROLASE, HALOACID DELAHOGENASE-RELATED"/>
    <property type="match status" value="1"/>
</dbReference>
<dbReference type="PRINTS" id="PR00413">
    <property type="entry name" value="HADHALOGNASE"/>
</dbReference>
<keyword evidence="3" id="KW-1185">Reference proteome</keyword>
<dbReference type="PANTHER" id="PTHR43316:SF3">
    <property type="entry name" value="HALOACID DEHALOGENASE, TYPE II (AFU_ORTHOLOGUE AFUA_2G07750)-RELATED"/>
    <property type="match status" value="1"/>
</dbReference>